<reference evidence="1" key="2">
    <citation type="submission" date="2021-04" db="EMBL/GenBank/DDBJ databases">
        <authorList>
            <person name="Gilroy R."/>
        </authorList>
    </citation>
    <scope>NUCLEOTIDE SEQUENCE</scope>
    <source>
        <strain evidence="1">CHK192-9172</strain>
    </source>
</reference>
<dbReference type="EMBL" id="DXCH01000264">
    <property type="protein sequence ID" value="HIZ08189.1"/>
    <property type="molecule type" value="Genomic_DNA"/>
</dbReference>
<evidence type="ECO:0000313" key="1">
    <source>
        <dbReference type="EMBL" id="HIZ08189.1"/>
    </source>
</evidence>
<evidence type="ECO:0000313" key="2">
    <source>
        <dbReference type="Proteomes" id="UP000824024"/>
    </source>
</evidence>
<reference evidence="1" key="1">
    <citation type="journal article" date="2021" name="PeerJ">
        <title>Extensive microbial diversity within the chicken gut microbiome revealed by metagenomics and culture.</title>
        <authorList>
            <person name="Gilroy R."/>
            <person name="Ravi A."/>
            <person name="Getino M."/>
            <person name="Pursley I."/>
            <person name="Horton D.L."/>
            <person name="Alikhan N.F."/>
            <person name="Baker D."/>
            <person name="Gharbi K."/>
            <person name="Hall N."/>
            <person name="Watson M."/>
            <person name="Adriaenssens E.M."/>
            <person name="Foster-Nyarko E."/>
            <person name="Jarju S."/>
            <person name="Secka A."/>
            <person name="Antonio M."/>
            <person name="Oren A."/>
            <person name="Chaudhuri R.R."/>
            <person name="La Ragione R."/>
            <person name="Hildebrand F."/>
            <person name="Pallen M.J."/>
        </authorList>
    </citation>
    <scope>NUCLEOTIDE SEQUENCE</scope>
    <source>
        <strain evidence="1">CHK192-9172</strain>
    </source>
</reference>
<dbReference type="Proteomes" id="UP000824024">
    <property type="component" value="Unassembled WGS sequence"/>
</dbReference>
<dbReference type="AlphaFoldDB" id="A0A9D2D464"/>
<protein>
    <submittedName>
        <fullName evidence="1">Uncharacterized protein</fullName>
    </submittedName>
</protein>
<sequence>MEKIDYNDITQLNIELFREKLYFRLSLKSETEGCIEPQGNCACDGKLEEACEKIRDYFMTRGYWTVYSEDLLYFQLEKMENEFEN</sequence>
<proteinExistence type="predicted"/>
<organism evidence="1 2">
    <name type="scientific">Candidatus Eubacterium avistercoris</name>
    <dbReference type="NCBI Taxonomy" id="2838567"/>
    <lineage>
        <taxon>Bacteria</taxon>
        <taxon>Bacillati</taxon>
        <taxon>Bacillota</taxon>
        <taxon>Clostridia</taxon>
        <taxon>Eubacteriales</taxon>
        <taxon>Eubacteriaceae</taxon>
        <taxon>Eubacterium</taxon>
    </lineage>
</organism>
<comment type="caution">
    <text evidence="1">The sequence shown here is derived from an EMBL/GenBank/DDBJ whole genome shotgun (WGS) entry which is preliminary data.</text>
</comment>
<accession>A0A9D2D464</accession>
<gene>
    <name evidence="1" type="ORF">IAA08_09665</name>
</gene>
<name>A0A9D2D464_9FIRM</name>